<dbReference type="Pfam" id="PF00009">
    <property type="entry name" value="GTP_EFTU"/>
    <property type="match status" value="1"/>
</dbReference>
<dbReference type="Pfam" id="PF03144">
    <property type="entry name" value="GTP_EFTU_D2"/>
    <property type="match status" value="1"/>
</dbReference>
<evidence type="ECO:0000256" key="2">
    <source>
        <dbReference type="ARBA" id="ARBA00015953"/>
    </source>
</evidence>
<dbReference type="InterPro" id="IPR000795">
    <property type="entry name" value="T_Tr_GTP-bd_dom"/>
</dbReference>
<dbReference type="NCBIfam" id="TIGR00475">
    <property type="entry name" value="selB"/>
    <property type="match status" value="1"/>
</dbReference>
<keyword evidence="6" id="KW-0342">GTP-binding</keyword>
<dbReference type="FunFam" id="3.40.50.300:FF:001064">
    <property type="entry name" value="Selenocysteine-specific translation elongation factor"/>
    <property type="match status" value="1"/>
</dbReference>
<dbReference type="GO" id="GO:0003924">
    <property type="term" value="F:GTPase activity"/>
    <property type="evidence" value="ECO:0007669"/>
    <property type="project" value="InterPro"/>
</dbReference>
<dbReference type="EMBL" id="FXTM01000005">
    <property type="protein sequence ID" value="SMO45194.1"/>
    <property type="molecule type" value="Genomic_DNA"/>
</dbReference>
<dbReference type="InterPro" id="IPR057335">
    <property type="entry name" value="Beta-barrel_SelB"/>
</dbReference>
<dbReference type="InterPro" id="IPR050055">
    <property type="entry name" value="EF-Tu_GTPase"/>
</dbReference>
<dbReference type="PANTHER" id="PTHR43721:SF22">
    <property type="entry name" value="ELONGATION FACTOR TU, MITOCHONDRIAL"/>
    <property type="match status" value="1"/>
</dbReference>
<dbReference type="GO" id="GO:0003723">
    <property type="term" value="F:RNA binding"/>
    <property type="evidence" value="ECO:0007669"/>
    <property type="project" value="InterPro"/>
</dbReference>
<keyword evidence="5" id="KW-0648">Protein biosynthesis</keyword>
<dbReference type="InterPro" id="IPR036390">
    <property type="entry name" value="WH_DNA-bd_sf"/>
</dbReference>
<keyword evidence="11" id="KW-1185">Reference proteome</keyword>
<dbReference type="CDD" id="cd03696">
    <property type="entry name" value="SelB_II"/>
    <property type="match status" value="1"/>
</dbReference>
<dbReference type="OrthoDB" id="9804504at2"/>
<dbReference type="AlphaFoldDB" id="A0A521BDN0"/>
<dbReference type="InterPro" id="IPR005225">
    <property type="entry name" value="Small_GTP-bd"/>
</dbReference>
<evidence type="ECO:0000256" key="8">
    <source>
        <dbReference type="ARBA" id="ARBA00031615"/>
    </source>
</evidence>
<dbReference type="CDD" id="cd15491">
    <property type="entry name" value="selB_III"/>
    <property type="match status" value="1"/>
</dbReference>
<dbReference type="RefSeq" id="WP_142934335.1">
    <property type="nucleotide sequence ID" value="NZ_FXTM01000005.1"/>
</dbReference>
<accession>A0A521BDN0</accession>
<dbReference type="GO" id="GO:0001514">
    <property type="term" value="P:selenocysteine incorporation"/>
    <property type="evidence" value="ECO:0007669"/>
    <property type="project" value="InterPro"/>
</dbReference>
<evidence type="ECO:0000313" key="11">
    <source>
        <dbReference type="Proteomes" id="UP000317315"/>
    </source>
</evidence>
<dbReference type="Pfam" id="PF25461">
    <property type="entry name" value="Beta-barrel_SelB"/>
    <property type="match status" value="1"/>
</dbReference>
<name>A0A521BDN0_9BACT</name>
<dbReference type="SUPFAM" id="SSF50447">
    <property type="entry name" value="Translation proteins"/>
    <property type="match status" value="1"/>
</dbReference>
<dbReference type="PROSITE" id="PS00301">
    <property type="entry name" value="G_TR_1"/>
    <property type="match status" value="1"/>
</dbReference>
<dbReference type="InterPro" id="IPR015191">
    <property type="entry name" value="SelB_WHD4"/>
</dbReference>
<proteinExistence type="predicted"/>
<evidence type="ECO:0000256" key="1">
    <source>
        <dbReference type="ARBA" id="ARBA00004496"/>
    </source>
</evidence>
<protein>
    <recommendedName>
        <fullName evidence="2">Selenocysteine-specific elongation factor</fullName>
    </recommendedName>
    <alternativeName>
        <fullName evidence="8">SelB translation factor</fullName>
    </alternativeName>
</protein>
<dbReference type="Proteomes" id="UP000317315">
    <property type="component" value="Unassembled WGS sequence"/>
</dbReference>
<dbReference type="SUPFAM" id="SSF52540">
    <property type="entry name" value="P-loop containing nucleoside triphosphate hydrolases"/>
    <property type="match status" value="1"/>
</dbReference>
<dbReference type="InterPro" id="IPR015190">
    <property type="entry name" value="Elong_fac_SelB-wing-hlx_typ-2"/>
</dbReference>
<dbReference type="InterPro" id="IPR004161">
    <property type="entry name" value="EFTu-like_2"/>
</dbReference>
<dbReference type="GO" id="GO:0005829">
    <property type="term" value="C:cytosol"/>
    <property type="evidence" value="ECO:0007669"/>
    <property type="project" value="TreeGrafter"/>
</dbReference>
<dbReference type="Pfam" id="PF09106">
    <property type="entry name" value="WHD_2nd_SelB"/>
    <property type="match status" value="1"/>
</dbReference>
<dbReference type="PROSITE" id="PS51722">
    <property type="entry name" value="G_TR_2"/>
    <property type="match status" value="1"/>
</dbReference>
<dbReference type="Gene3D" id="3.40.50.300">
    <property type="entry name" value="P-loop containing nucleotide triphosphate hydrolases"/>
    <property type="match status" value="1"/>
</dbReference>
<evidence type="ECO:0000259" key="9">
    <source>
        <dbReference type="PROSITE" id="PS51722"/>
    </source>
</evidence>
<dbReference type="Pfam" id="PF09107">
    <property type="entry name" value="WHD_3rd_SelB"/>
    <property type="match status" value="1"/>
</dbReference>
<dbReference type="InterPro" id="IPR004535">
    <property type="entry name" value="Transl_elong_SelB"/>
</dbReference>
<evidence type="ECO:0000313" key="10">
    <source>
        <dbReference type="EMBL" id="SMO45194.1"/>
    </source>
</evidence>
<sequence>MQSKKFLVVGTAGHIDHGKTSLIRVLTGVDTDRWEEEKRRGMTIDLGFAHLELPNGVLAGIVDVPGHEKFIKNMLAGAHGLDLVLFVVAADEGVMPQTEEHLTVCQTLGTKRGIVVLTKKDLVDEEWLELVKEEVKDFVKGTFLEGAPIVPVSSKTGEGIDELLEELSKVSSQVKPKSSEGFLRLPVDRSFTVKGFGTVVTGTLLSGKLEVGKEVEILPKGIKSKVRGIQVHGKPVDRAFAGQRTAVNLAGVSKEEVKRGDLISAPGYLKPTKLVDVVLEVSRSADVVVESGFKVHFHHLTSETEGEVYLIDKEELLPGEKALAQIRLRDEVVPVYGDRFIVRNYSPARVIGGGWIVNPLPEKKFRRRFRDRWISFLTPLTEREKVEGKLIYLVGKFPGKFSYGDFVQRLALSPREAKELTEKLISETKINEFNRKLYPPTFKEELKRKILEEVERYHETYPVSEGINRESLRTNLNIPQELLETVISELSSEERIEEVGSQLKLKGFKPEPKGEFSEIADILRKYSKKSLFSPPSLKEISKETGISETKVYMTADYLVRNEGFHKIGNFLFSPDAFKKIVKILKEHFSREETLSVSEFKDYLGVSRKFAIPILEYLDSIQLTERKGNERIRGRAL</sequence>
<dbReference type="Gene3D" id="1.10.10.2770">
    <property type="match status" value="1"/>
</dbReference>
<gene>
    <name evidence="10" type="ORF">SAMN06269117_10510</name>
</gene>
<comment type="subcellular location">
    <subcellularLocation>
        <location evidence="1">Cytoplasm</location>
    </subcellularLocation>
</comment>
<evidence type="ECO:0000256" key="4">
    <source>
        <dbReference type="ARBA" id="ARBA00022741"/>
    </source>
</evidence>
<dbReference type="GO" id="GO:0005525">
    <property type="term" value="F:GTP binding"/>
    <property type="evidence" value="ECO:0007669"/>
    <property type="project" value="UniProtKB-KW"/>
</dbReference>
<feature type="domain" description="Tr-type G" evidence="9">
    <location>
        <begin position="4"/>
        <end position="177"/>
    </location>
</feature>
<keyword evidence="4" id="KW-0547">Nucleotide-binding</keyword>
<dbReference type="SUPFAM" id="SSF46785">
    <property type="entry name" value="Winged helix' DNA-binding domain"/>
    <property type="match status" value="2"/>
</dbReference>
<dbReference type="GO" id="GO:0003746">
    <property type="term" value="F:translation elongation factor activity"/>
    <property type="evidence" value="ECO:0007669"/>
    <property type="project" value="UniProtKB-KW"/>
</dbReference>
<dbReference type="InterPro" id="IPR027417">
    <property type="entry name" value="P-loop_NTPase"/>
</dbReference>
<dbReference type="Gene3D" id="2.40.30.10">
    <property type="entry name" value="Translation factors"/>
    <property type="match status" value="1"/>
</dbReference>
<evidence type="ECO:0000256" key="3">
    <source>
        <dbReference type="ARBA" id="ARBA00022490"/>
    </source>
</evidence>
<dbReference type="SUPFAM" id="SSF50465">
    <property type="entry name" value="EF-Tu/eEF-1alpha/eIF2-gamma C-terminal domain"/>
    <property type="match status" value="1"/>
</dbReference>
<comment type="function">
    <text evidence="7">Translation factor necessary for the incorporation of selenocysteine into proteins. It probably replaces EF-Tu for the insertion of selenocysteine directed by the UGA codon. SelB binds GTP and GDP.</text>
</comment>
<reference evidence="10 11" key="1">
    <citation type="submission" date="2017-05" db="EMBL/GenBank/DDBJ databases">
        <authorList>
            <person name="Varghese N."/>
            <person name="Submissions S."/>
        </authorList>
    </citation>
    <scope>NUCLEOTIDE SEQUENCE [LARGE SCALE GENOMIC DNA]</scope>
    <source>
        <strain evidence="10 11">DSM 16304</strain>
    </source>
</reference>
<dbReference type="InterPro" id="IPR031157">
    <property type="entry name" value="G_TR_CS"/>
</dbReference>
<dbReference type="Gene3D" id="1.10.10.10">
    <property type="entry name" value="Winged helix-like DNA-binding domain superfamily/Winged helix DNA-binding domain"/>
    <property type="match status" value="1"/>
</dbReference>
<evidence type="ECO:0000256" key="7">
    <source>
        <dbReference type="ARBA" id="ARBA00025526"/>
    </source>
</evidence>
<keyword evidence="10" id="KW-0251">Elongation factor</keyword>
<dbReference type="InterPro" id="IPR009000">
    <property type="entry name" value="Transl_B-barrel_sf"/>
</dbReference>
<dbReference type="InterPro" id="IPR009001">
    <property type="entry name" value="Transl_elong_EF1A/Init_IF2_C"/>
</dbReference>
<evidence type="ECO:0000256" key="5">
    <source>
        <dbReference type="ARBA" id="ARBA00022917"/>
    </source>
</evidence>
<dbReference type="NCBIfam" id="TIGR00231">
    <property type="entry name" value="small_GTP"/>
    <property type="match status" value="1"/>
</dbReference>
<keyword evidence="3" id="KW-0963">Cytoplasm</keyword>
<evidence type="ECO:0000256" key="6">
    <source>
        <dbReference type="ARBA" id="ARBA00023134"/>
    </source>
</evidence>
<organism evidence="10 11">
    <name type="scientific">Balnearium lithotrophicum</name>
    <dbReference type="NCBI Taxonomy" id="223788"/>
    <lineage>
        <taxon>Bacteria</taxon>
        <taxon>Pseudomonadati</taxon>
        <taxon>Aquificota</taxon>
        <taxon>Aquificia</taxon>
        <taxon>Desulfurobacteriales</taxon>
        <taxon>Desulfurobacteriaceae</taxon>
        <taxon>Balnearium</taxon>
    </lineage>
</organism>
<dbReference type="PANTHER" id="PTHR43721">
    <property type="entry name" value="ELONGATION FACTOR TU-RELATED"/>
    <property type="match status" value="1"/>
</dbReference>
<dbReference type="CDD" id="cd04171">
    <property type="entry name" value="SelB"/>
    <property type="match status" value="1"/>
</dbReference>
<dbReference type="InterPro" id="IPR036388">
    <property type="entry name" value="WH-like_DNA-bd_sf"/>
</dbReference>